<dbReference type="GO" id="GO:0005739">
    <property type="term" value="C:mitochondrion"/>
    <property type="evidence" value="ECO:0000318"/>
    <property type="project" value="GO_Central"/>
</dbReference>
<dbReference type="SUPFAM" id="SSF55681">
    <property type="entry name" value="Class II aaRS and biotin synthetases"/>
    <property type="match status" value="1"/>
</dbReference>
<accession>A8HP70</accession>
<dbReference type="HAMAP" id="MF_00013">
    <property type="entry name" value="LipB"/>
    <property type="match status" value="1"/>
</dbReference>
<dbReference type="eggNOG" id="KOG0325">
    <property type="taxonomic scope" value="Eukaryota"/>
</dbReference>
<dbReference type="NCBIfam" id="TIGR00214">
    <property type="entry name" value="lipB"/>
    <property type="match status" value="1"/>
</dbReference>
<dbReference type="EMBL" id="CM008962">
    <property type="protein sequence ID" value="PNW88003.1"/>
    <property type="molecule type" value="Genomic_DNA"/>
</dbReference>
<dbReference type="CDD" id="cd16444">
    <property type="entry name" value="LipB"/>
    <property type="match status" value="1"/>
</dbReference>
<dbReference type="OrthoDB" id="19908at2759"/>
<dbReference type="EC" id="2.3.1.181" evidence="3"/>
<gene>
    <name evidence="7" type="ORF">CHLRE_01g010350v5</name>
</gene>
<comment type="similarity">
    <text evidence="2">Belongs to the LipB family.</text>
</comment>
<proteinExistence type="inferred from homology"/>
<dbReference type="PROSITE" id="PS51733">
    <property type="entry name" value="BPL_LPL_CATALYTIC"/>
    <property type="match status" value="1"/>
</dbReference>
<dbReference type="AlphaFoldDB" id="A8HP70"/>
<reference evidence="7 8" key="1">
    <citation type="journal article" date="2007" name="Science">
        <title>The Chlamydomonas genome reveals the evolution of key animal and plant functions.</title>
        <authorList>
            <person name="Merchant S.S."/>
            <person name="Prochnik S.E."/>
            <person name="Vallon O."/>
            <person name="Harris E.H."/>
            <person name="Karpowicz S.J."/>
            <person name="Witman G.B."/>
            <person name="Terry A."/>
            <person name="Salamov A."/>
            <person name="Fritz-Laylin L.K."/>
            <person name="Marechal-Drouard L."/>
            <person name="Marshall W.F."/>
            <person name="Qu L.H."/>
            <person name="Nelson D.R."/>
            <person name="Sanderfoot A.A."/>
            <person name="Spalding M.H."/>
            <person name="Kapitonov V.V."/>
            <person name="Ren Q."/>
            <person name="Ferris P."/>
            <person name="Lindquist E."/>
            <person name="Shapiro H."/>
            <person name="Lucas S.M."/>
            <person name="Grimwood J."/>
            <person name="Schmutz J."/>
            <person name="Cardol P."/>
            <person name="Cerutti H."/>
            <person name="Chanfreau G."/>
            <person name="Chen C.L."/>
            <person name="Cognat V."/>
            <person name="Croft M.T."/>
            <person name="Dent R."/>
            <person name="Dutcher S."/>
            <person name="Fernandez E."/>
            <person name="Fukuzawa H."/>
            <person name="Gonzalez-Ballester D."/>
            <person name="Gonzalez-Halphen D."/>
            <person name="Hallmann A."/>
            <person name="Hanikenne M."/>
            <person name="Hippler M."/>
            <person name="Inwood W."/>
            <person name="Jabbari K."/>
            <person name="Kalanon M."/>
            <person name="Kuras R."/>
            <person name="Lefebvre P.A."/>
            <person name="Lemaire S.D."/>
            <person name="Lobanov A.V."/>
            <person name="Lohr M."/>
            <person name="Manuell A."/>
            <person name="Meier I."/>
            <person name="Mets L."/>
            <person name="Mittag M."/>
            <person name="Mittelmeier T."/>
            <person name="Moroney J.V."/>
            <person name="Moseley J."/>
            <person name="Napoli C."/>
            <person name="Nedelcu A.M."/>
            <person name="Niyogi K."/>
            <person name="Novoselov S.V."/>
            <person name="Paulsen I.T."/>
            <person name="Pazour G."/>
            <person name="Purton S."/>
            <person name="Ral J.P."/>
            <person name="Riano-Pachon D.M."/>
            <person name="Riekhof W."/>
            <person name="Rymarquis L."/>
            <person name="Schroda M."/>
            <person name="Stern D."/>
            <person name="Umen J."/>
            <person name="Willows R."/>
            <person name="Wilson N."/>
            <person name="Zimmer S.L."/>
            <person name="Allmer J."/>
            <person name="Balk J."/>
            <person name="Bisova K."/>
            <person name="Chen C.J."/>
            <person name="Elias M."/>
            <person name="Gendler K."/>
            <person name="Hauser C."/>
            <person name="Lamb M.R."/>
            <person name="Ledford H."/>
            <person name="Long J.C."/>
            <person name="Minagawa J."/>
            <person name="Page M.D."/>
            <person name="Pan J."/>
            <person name="Pootakham W."/>
            <person name="Roje S."/>
            <person name="Rose A."/>
            <person name="Stahlberg E."/>
            <person name="Terauchi A.M."/>
            <person name="Yang P."/>
            <person name="Ball S."/>
            <person name="Bowler C."/>
            <person name="Dieckmann C.L."/>
            <person name="Gladyshev V.N."/>
            <person name="Green P."/>
            <person name="Jorgensen R."/>
            <person name="Mayfield S."/>
            <person name="Mueller-Roeber B."/>
            <person name="Rajamani S."/>
            <person name="Sayre R.T."/>
            <person name="Brokstein P."/>
            <person name="Dubchak I."/>
            <person name="Goodstein D."/>
            <person name="Hornick L."/>
            <person name="Huang Y.W."/>
            <person name="Jhaveri J."/>
            <person name="Luo Y."/>
            <person name="Martinez D."/>
            <person name="Ngau W.C."/>
            <person name="Otillar B."/>
            <person name="Poliakov A."/>
            <person name="Porter A."/>
            <person name="Szajkowski L."/>
            <person name="Werner G."/>
            <person name="Zhou K."/>
            <person name="Grigoriev I.V."/>
            <person name="Rokhsar D.S."/>
            <person name="Grossman A.R."/>
        </authorList>
    </citation>
    <scope>NUCLEOTIDE SEQUENCE [LARGE SCALE GENOMIC DNA]</scope>
    <source>
        <strain evidence="8">CC-503</strain>
    </source>
</reference>
<dbReference type="KEGG" id="cre:CHLRE_01g010350v5"/>
<dbReference type="HOGENOM" id="CLU_984671_0_0_1"/>
<dbReference type="Gene3D" id="3.30.930.10">
    <property type="entry name" value="Bira Bifunctional Protein, Domain 2"/>
    <property type="match status" value="1"/>
</dbReference>
<dbReference type="GeneID" id="5715914"/>
<evidence type="ECO:0000256" key="1">
    <source>
        <dbReference type="ARBA" id="ARBA00004821"/>
    </source>
</evidence>
<evidence type="ECO:0000256" key="5">
    <source>
        <dbReference type="ARBA" id="ARBA00023315"/>
    </source>
</evidence>
<evidence type="ECO:0000256" key="4">
    <source>
        <dbReference type="ARBA" id="ARBA00022679"/>
    </source>
</evidence>
<dbReference type="GO" id="GO:0009249">
    <property type="term" value="P:protein lipoylation"/>
    <property type="evidence" value="ECO:0007669"/>
    <property type="project" value="InterPro"/>
</dbReference>
<dbReference type="PANTHER" id="PTHR10993">
    <property type="entry name" value="OCTANOYLTRANSFERASE"/>
    <property type="match status" value="1"/>
</dbReference>
<keyword evidence="8" id="KW-1185">Reference proteome</keyword>
<sequence>MHVRRPLRVLNLAQSLTRYSEGLKLQDSIAADRKQGLVGDTLVLLQHFPVYTLGKRGRPEDFKRPQKELEAAGVEVCVVPRGGEVTYHGPGQLVAYPIIGVREAGLGARAYVESLEDSVVDCLAGYGVTARGRVPGATGVWVEERKVAAIGVRITYGISSHGLALNVCTDLAAFDAIVPCGIPDKEVTSLERELQRQLRGSGKEQQPGQGQRGQRQAAVATGSEASAGALERGTGTASALAVAAAAAGGDGGRESGGAALFGAVVEDFVRAFCGRLGFEPRAA</sequence>
<dbReference type="Proteomes" id="UP000006906">
    <property type="component" value="Chromosome 1"/>
</dbReference>
<feature type="region of interest" description="Disordered" evidence="6">
    <location>
        <begin position="197"/>
        <end position="226"/>
    </location>
</feature>
<dbReference type="InParanoid" id="A8HP70"/>
<dbReference type="InterPro" id="IPR004143">
    <property type="entry name" value="BPL_LPL_catalytic"/>
</dbReference>
<name>A8HP70_CHLRE</name>
<dbReference type="GO" id="GO:0033819">
    <property type="term" value="F:lipoyl(octanoyl) transferase activity"/>
    <property type="evidence" value="ECO:0000318"/>
    <property type="project" value="GO_Central"/>
</dbReference>
<dbReference type="STRING" id="3055.A8HP70"/>
<dbReference type="UniPathway" id="UPA00538">
    <property type="reaction ID" value="UER00592"/>
</dbReference>
<dbReference type="PANTHER" id="PTHR10993:SF15">
    <property type="entry name" value="OCTANOYLTRANSFERASE LIP2, MITOCHONDRIAL"/>
    <property type="match status" value="1"/>
</dbReference>
<dbReference type="Pfam" id="PF21948">
    <property type="entry name" value="LplA-B_cat"/>
    <property type="match status" value="1"/>
</dbReference>
<feature type="compositionally biased region" description="Low complexity" evidence="6">
    <location>
        <begin position="205"/>
        <end position="216"/>
    </location>
</feature>
<dbReference type="InterPro" id="IPR000544">
    <property type="entry name" value="Octanoyltransferase"/>
</dbReference>
<dbReference type="Gramene" id="PNW88003">
    <property type="protein sequence ID" value="PNW88003"/>
    <property type="gene ID" value="CHLRE_01g010350v5"/>
</dbReference>
<evidence type="ECO:0000313" key="8">
    <source>
        <dbReference type="Proteomes" id="UP000006906"/>
    </source>
</evidence>
<dbReference type="NCBIfam" id="NF010925">
    <property type="entry name" value="PRK14345.1"/>
    <property type="match status" value="1"/>
</dbReference>
<keyword evidence="4" id="KW-0808">Transferase</keyword>
<evidence type="ECO:0000256" key="6">
    <source>
        <dbReference type="SAM" id="MobiDB-lite"/>
    </source>
</evidence>
<comment type="pathway">
    <text evidence="1">Protein modification; protein lipoylation via endogenous pathway; protein N(6)-(lipoyl)lysine from octanoyl-[acyl-carrier-protein]: step 1/2.</text>
</comment>
<evidence type="ECO:0000256" key="3">
    <source>
        <dbReference type="ARBA" id="ARBA00012334"/>
    </source>
</evidence>
<dbReference type="PaxDb" id="3055-EDP09151"/>
<evidence type="ECO:0000313" key="7">
    <source>
        <dbReference type="EMBL" id="PNW88003.1"/>
    </source>
</evidence>
<organism evidence="7 8">
    <name type="scientific">Chlamydomonas reinhardtii</name>
    <name type="common">Chlamydomonas smithii</name>
    <dbReference type="NCBI Taxonomy" id="3055"/>
    <lineage>
        <taxon>Eukaryota</taxon>
        <taxon>Viridiplantae</taxon>
        <taxon>Chlorophyta</taxon>
        <taxon>core chlorophytes</taxon>
        <taxon>Chlorophyceae</taxon>
        <taxon>CS clade</taxon>
        <taxon>Chlamydomonadales</taxon>
        <taxon>Chlamydomonadaceae</taxon>
        <taxon>Chlamydomonas</taxon>
    </lineage>
</organism>
<dbReference type="FunCoup" id="A8HP70">
    <property type="interactions" value="1445"/>
</dbReference>
<dbReference type="OMA" id="FNTIVAC"/>
<dbReference type="InterPro" id="IPR045864">
    <property type="entry name" value="aa-tRNA-synth_II/BPL/LPL"/>
</dbReference>
<dbReference type="RefSeq" id="XP_001689413.1">
    <property type="nucleotide sequence ID" value="XM_001689361.2"/>
</dbReference>
<keyword evidence="5" id="KW-0012">Acyltransferase</keyword>
<dbReference type="PROSITE" id="PS01313">
    <property type="entry name" value="LIPB"/>
    <property type="match status" value="1"/>
</dbReference>
<dbReference type="InterPro" id="IPR020605">
    <property type="entry name" value="Octanoyltransferase_CS"/>
</dbReference>
<protein>
    <recommendedName>
        <fullName evidence="3">lipoyl(octanoyl) transferase</fullName>
        <ecNumber evidence="3">2.3.1.181</ecNumber>
    </recommendedName>
</protein>
<evidence type="ECO:0000256" key="2">
    <source>
        <dbReference type="ARBA" id="ARBA00007907"/>
    </source>
</evidence>